<name>A0A6P7HG82_DIAVI</name>
<evidence type="ECO:0000313" key="1">
    <source>
        <dbReference type="RefSeq" id="XP_028154725.1"/>
    </source>
</evidence>
<proteinExistence type="predicted"/>
<dbReference type="Gene3D" id="3.30.40.10">
    <property type="entry name" value="Zinc/RING finger domain, C3HC4 (zinc finger)"/>
    <property type="match status" value="1"/>
</dbReference>
<sequence>MNKCPNCKWSIVDNKNTLNCMSCNLPIHIQCLDIAQEEVIRITRAKSKSLRIVCNGCCTFEDKFNKLTDLISKLSDRFASIEERLEVLEQSSRTSPMEFEDCVQESIARHQKSFNLILYNLPEPEGDDKEAEDVSTVSTIIDTIKPLFTPIPSVDFKLLVN</sequence>
<dbReference type="AlphaFoldDB" id="A0A6P7HG82"/>
<dbReference type="InParanoid" id="A0A6P7HG82"/>
<protein>
    <submittedName>
        <fullName evidence="1">Uncharacterized protein LOC114348339</fullName>
    </submittedName>
</protein>
<dbReference type="InterPro" id="IPR013083">
    <property type="entry name" value="Znf_RING/FYVE/PHD"/>
</dbReference>
<gene>
    <name evidence="1" type="primary">LOC114348339</name>
</gene>
<organism evidence="1">
    <name type="scientific">Diabrotica virgifera virgifera</name>
    <name type="common">western corn rootworm</name>
    <dbReference type="NCBI Taxonomy" id="50390"/>
    <lineage>
        <taxon>Eukaryota</taxon>
        <taxon>Metazoa</taxon>
        <taxon>Ecdysozoa</taxon>
        <taxon>Arthropoda</taxon>
        <taxon>Hexapoda</taxon>
        <taxon>Insecta</taxon>
        <taxon>Pterygota</taxon>
        <taxon>Neoptera</taxon>
        <taxon>Endopterygota</taxon>
        <taxon>Coleoptera</taxon>
        <taxon>Polyphaga</taxon>
        <taxon>Cucujiformia</taxon>
        <taxon>Chrysomeloidea</taxon>
        <taxon>Chrysomelidae</taxon>
        <taxon>Galerucinae</taxon>
        <taxon>Diabroticina</taxon>
        <taxon>Diabroticites</taxon>
        <taxon>Diabrotica</taxon>
    </lineage>
</organism>
<dbReference type="RefSeq" id="XP_028154725.1">
    <property type="nucleotide sequence ID" value="XM_028298924.1"/>
</dbReference>
<reference evidence="1" key="1">
    <citation type="submission" date="2025-08" db="UniProtKB">
        <authorList>
            <consortium name="RefSeq"/>
        </authorList>
    </citation>
    <scope>IDENTIFICATION</scope>
    <source>
        <tissue evidence="1">Whole insect</tissue>
    </source>
</reference>
<accession>A0A6P7HG82</accession>